<evidence type="ECO:0000256" key="1">
    <source>
        <dbReference type="ARBA" id="ARBA00006484"/>
    </source>
</evidence>
<dbReference type="AlphaFoldDB" id="A0A1M7SW41"/>
<gene>
    <name evidence="3" type="ORF">SAMN05216200_103323</name>
</gene>
<keyword evidence="4" id="KW-1185">Reference proteome</keyword>
<dbReference type="PANTHER" id="PTHR43669">
    <property type="entry name" value="5-KETO-D-GLUCONATE 5-REDUCTASE"/>
    <property type="match status" value="1"/>
</dbReference>
<keyword evidence="2" id="KW-0560">Oxidoreductase</keyword>
<reference evidence="3 4" key="1">
    <citation type="submission" date="2016-12" db="EMBL/GenBank/DDBJ databases">
        <authorList>
            <person name="Song W.-J."/>
            <person name="Kurnit D.M."/>
        </authorList>
    </citation>
    <scope>NUCLEOTIDE SEQUENCE [LARGE SCALE GENOMIC DNA]</scope>
    <source>
        <strain evidence="3 4">CGMCC 1.10808</strain>
    </source>
</reference>
<dbReference type="Proteomes" id="UP000184066">
    <property type="component" value="Unassembled WGS sequence"/>
</dbReference>
<dbReference type="GO" id="GO:0016491">
    <property type="term" value="F:oxidoreductase activity"/>
    <property type="evidence" value="ECO:0007669"/>
    <property type="project" value="UniProtKB-KW"/>
</dbReference>
<evidence type="ECO:0008006" key="5">
    <source>
        <dbReference type="Google" id="ProtNLM"/>
    </source>
</evidence>
<dbReference type="EMBL" id="FRDL01000003">
    <property type="protein sequence ID" value="SHN62733.1"/>
    <property type="molecule type" value="Genomic_DNA"/>
</dbReference>
<dbReference type="PANTHER" id="PTHR43669:SF6">
    <property type="entry name" value="DECAPRENYLPHOSPHORYL-2-KETO-BETA-D-ERYTHRO-PENTOSE REDUCTASE"/>
    <property type="match status" value="1"/>
</dbReference>
<dbReference type="InterPro" id="IPR002347">
    <property type="entry name" value="SDR_fam"/>
</dbReference>
<dbReference type="STRING" id="1189325.SAMN04488119_101322"/>
<name>A0A1M7SW41_9RHOB</name>
<sequence length="247" mass="26671">MPSPDRPALILGATSDIALAFARLLAAEGRELILAARDPARLDAACKDLTLRHGVKATALAFDARDPASAGALLDSLPLLPSLVVSFVGWMPPQDETARDPELARAVIESNLLGPAWALEEAARRLAALEGPTAIVGVGSVAGDRGRARNYWYGAAKAGFEAVLSGLRQKYARSRLHVMTVKPGFVATRMTEGMDLPAALTLTPEAQARLMLAALRRGRHVAVHWKWRLVMGVIRLLPEGVFRRMRF</sequence>
<dbReference type="SUPFAM" id="SSF51735">
    <property type="entry name" value="NAD(P)-binding Rossmann-fold domains"/>
    <property type="match status" value="1"/>
</dbReference>
<dbReference type="InterPro" id="IPR036291">
    <property type="entry name" value="NAD(P)-bd_dom_sf"/>
</dbReference>
<protein>
    <recommendedName>
        <fullName evidence="5">Short-chain dehydrogenase</fullName>
    </recommendedName>
</protein>
<evidence type="ECO:0000313" key="3">
    <source>
        <dbReference type="EMBL" id="SHN62733.1"/>
    </source>
</evidence>
<dbReference type="OrthoDB" id="335726at2"/>
<dbReference type="Gene3D" id="3.40.50.720">
    <property type="entry name" value="NAD(P)-binding Rossmann-like Domain"/>
    <property type="match status" value="1"/>
</dbReference>
<organism evidence="3 4">
    <name type="scientific">Oceanicella actignis</name>
    <dbReference type="NCBI Taxonomy" id="1189325"/>
    <lineage>
        <taxon>Bacteria</taxon>
        <taxon>Pseudomonadati</taxon>
        <taxon>Pseudomonadota</taxon>
        <taxon>Alphaproteobacteria</taxon>
        <taxon>Rhodobacterales</taxon>
        <taxon>Paracoccaceae</taxon>
        <taxon>Oceanicella</taxon>
    </lineage>
</organism>
<evidence type="ECO:0000256" key="2">
    <source>
        <dbReference type="ARBA" id="ARBA00023002"/>
    </source>
</evidence>
<proteinExistence type="inferred from homology"/>
<evidence type="ECO:0000313" key="4">
    <source>
        <dbReference type="Proteomes" id="UP000184066"/>
    </source>
</evidence>
<accession>A0A1M7SW41</accession>
<dbReference type="PRINTS" id="PR00081">
    <property type="entry name" value="GDHRDH"/>
</dbReference>
<comment type="similarity">
    <text evidence="1">Belongs to the short-chain dehydrogenases/reductases (SDR) family.</text>
</comment>
<dbReference type="Pfam" id="PF00106">
    <property type="entry name" value="adh_short"/>
    <property type="match status" value="1"/>
</dbReference>